<dbReference type="SUPFAM" id="SSF46689">
    <property type="entry name" value="Homeodomain-like"/>
    <property type="match status" value="1"/>
</dbReference>
<dbReference type="OrthoDB" id="5295174at2"/>
<evidence type="ECO:0000256" key="2">
    <source>
        <dbReference type="ARBA" id="ARBA00023163"/>
    </source>
</evidence>
<feature type="domain" description="HTH araC/xylS-type" evidence="4">
    <location>
        <begin position="455"/>
        <end position="567"/>
    </location>
</feature>
<keyword evidence="2" id="KW-0804">Transcription</keyword>
<organism evidence="5 6">
    <name type="scientific">Flavobacterium columnare</name>
    <dbReference type="NCBI Taxonomy" id="996"/>
    <lineage>
        <taxon>Bacteria</taxon>
        <taxon>Pseudomonadati</taxon>
        <taxon>Bacteroidota</taxon>
        <taxon>Flavobacteriia</taxon>
        <taxon>Flavobacteriales</taxon>
        <taxon>Flavobacteriaceae</taxon>
        <taxon>Flavobacterium</taxon>
    </lineage>
</organism>
<dbReference type="Gene3D" id="1.10.10.60">
    <property type="entry name" value="Homeodomain-like"/>
    <property type="match status" value="2"/>
</dbReference>
<evidence type="ECO:0000259" key="4">
    <source>
        <dbReference type="PROSITE" id="PS01124"/>
    </source>
</evidence>
<dbReference type="InterPro" id="IPR018060">
    <property type="entry name" value="HTH_AraC"/>
</dbReference>
<reference evidence="5" key="1">
    <citation type="submission" date="2018-12" db="EMBL/GenBank/DDBJ databases">
        <title>Draft genome sequence of Flaovobacterium columnare ARS1 isolated from channel catfish in Alabama.</title>
        <authorList>
            <person name="Cai W."/>
            <person name="Arias C."/>
        </authorList>
    </citation>
    <scope>NUCLEOTIDE SEQUENCE [LARGE SCALE GENOMIC DNA]</scope>
    <source>
        <strain evidence="5">ARS1</strain>
    </source>
</reference>
<dbReference type="Gene3D" id="1.25.40.10">
    <property type="entry name" value="Tetratricopeptide repeat domain"/>
    <property type="match status" value="1"/>
</dbReference>
<dbReference type="PROSITE" id="PS01124">
    <property type="entry name" value="HTH_ARAC_FAMILY_2"/>
    <property type="match status" value="1"/>
</dbReference>
<evidence type="ECO:0000256" key="1">
    <source>
        <dbReference type="ARBA" id="ARBA00023015"/>
    </source>
</evidence>
<dbReference type="SUPFAM" id="SSF48452">
    <property type="entry name" value="TPR-like"/>
    <property type="match status" value="1"/>
</dbReference>
<keyword evidence="1" id="KW-0805">Transcription regulation</keyword>
<keyword evidence="3" id="KW-1133">Transmembrane helix</keyword>
<keyword evidence="6" id="KW-1185">Reference proteome</keyword>
<dbReference type="Pfam" id="PF12833">
    <property type="entry name" value="HTH_18"/>
    <property type="match status" value="1"/>
</dbReference>
<evidence type="ECO:0000256" key="3">
    <source>
        <dbReference type="SAM" id="Phobius"/>
    </source>
</evidence>
<proteinExistence type="predicted"/>
<dbReference type="SMART" id="SM00342">
    <property type="entry name" value="HTH_ARAC"/>
    <property type="match status" value="1"/>
</dbReference>
<name>A0A437UBD7_9FLAO</name>
<dbReference type="GO" id="GO:0043565">
    <property type="term" value="F:sequence-specific DNA binding"/>
    <property type="evidence" value="ECO:0007669"/>
    <property type="project" value="InterPro"/>
</dbReference>
<dbReference type="Proteomes" id="UP000288951">
    <property type="component" value="Unassembled WGS sequence"/>
</dbReference>
<dbReference type="InterPro" id="IPR011990">
    <property type="entry name" value="TPR-like_helical_dom_sf"/>
</dbReference>
<keyword evidence="3" id="KW-0472">Membrane</keyword>
<protein>
    <submittedName>
        <fullName evidence="5">Helix-turn-helix domain-containing protein</fullName>
    </submittedName>
</protein>
<evidence type="ECO:0000313" key="5">
    <source>
        <dbReference type="EMBL" id="RVU90940.1"/>
    </source>
</evidence>
<dbReference type="EMBL" id="RQSM01000003">
    <property type="protein sequence ID" value="RVU90940.1"/>
    <property type="molecule type" value="Genomic_DNA"/>
</dbReference>
<sequence length="574" mass="67484">MKRLIVFLLFIILFKGKIEAQNHKLIIIPDSLKNISFEKFEDIANNLNIEKSIKSKIANNFLLYSKSKNDQKLFVKSLYWKIRINLDANNVKNNIELLLKASNKIEDDEFPAKAHLLKSEYLMHIGLSKESLGEAIIAEKLAKEKNNYKQCLLIKKQLGQINFELNNLDSALQNFLDYKELFKDEKENSKEYLLTIFAISNIYLTKNQPEIALKINEESFNKITKNNHFYKYFLLNRGVAYCLKKEYKKSINILKEAIPLLKTKTSFNLPLAYHYYGISILKKDKDLKKANEMFLKADSIIESNKFYHFLYRNNFIELIEVFKQRKDKENQLKYLNKLIVFDSILSKKNGQLTNIISEKYEKPQLLEEKEKVINELKNEKLFNYLIIIIIVIGLSVIVKYNIKLRNDNKKFLLLIEQHNELKKDGLKIEVDVNVKDKQVSEIDKSKEFKSLEISEELVNEILEKLNKFEKNLAFLNPNIKQADLAKEFATNINYLSKVINFYKDKNFSQYLNDLRIDYVLTKIQEDKKFRNYTIKAISEECGFNTAESFSKAFNNKTGIQPSFFIKKIQGLNEN</sequence>
<dbReference type="RefSeq" id="WP_127823374.1">
    <property type="nucleotide sequence ID" value="NZ_RQSM01000003.1"/>
</dbReference>
<keyword evidence="3" id="KW-0812">Transmembrane</keyword>
<dbReference type="GO" id="GO:0003700">
    <property type="term" value="F:DNA-binding transcription factor activity"/>
    <property type="evidence" value="ECO:0007669"/>
    <property type="project" value="InterPro"/>
</dbReference>
<dbReference type="InterPro" id="IPR009057">
    <property type="entry name" value="Homeodomain-like_sf"/>
</dbReference>
<feature type="transmembrane region" description="Helical" evidence="3">
    <location>
        <begin position="381"/>
        <end position="402"/>
    </location>
</feature>
<evidence type="ECO:0000313" key="6">
    <source>
        <dbReference type="Proteomes" id="UP000288951"/>
    </source>
</evidence>
<comment type="caution">
    <text evidence="5">The sequence shown here is derived from an EMBL/GenBank/DDBJ whole genome shotgun (WGS) entry which is preliminary data.</text>
</comment>
<dbReference type="AlphaFoldDB" id="A0A437UBD7"/>
<gene>
    <name evidence="5" type="ORF">EH230_08540</name>
</gene>
<accession>A0A437UBD7</accession>